<dbReference type="InterPro" id="IPR020094">
    <property type="entry name" value="TruA/RsuA/RluB/E/F_N"/>
</dbReference>
<sequence length="284" mass="32670">MHPRNPRSNTLPRRLDKFLKDELGWTRPVTHERLHEVRVNGQSLKPCDIVLPTDEVEIAGESLEIGSRDFKTYVFHKPTGIITAHSDPHGRACLDQYSQTWGHACAVGRLDKDTSGLLIITDDGDLTFALMYPEFEVRKRYVIGLPEPLERDDSRVRKLLDGLDLQDGPARALRAELRPEGLAIEIDEGRNRQVRRMCKVAGLPLQTLHREAIGSFELDVEVEQFRELSEDETDELWADVGGRAAIRKRQWGALTERVKKWREQGRPDTRLEDWLEEFGDDRVF</sequence>
<comment type="similarity">
    <text evidence="1 3">Belongs to the pseudouridine synthase RsuA family.</text>
</comment>
<dbReference type="GO" id="GO:0006364">
    <property type="term" value="P:rRNA processing"/>
    <property type="evidence" value="ECO:0007669"/>
    <property type="project" value="UniProtKB-ARBA"/>
</dbReference>
<evidence type="ECO:0000313" key="5">
    <source>
        <dbReference type="EMBL" id="QED27808.1"/>
    </source>
</evidence>
<dbReference type="SUPFAM" id="SSF55120">
    <property type="entry name" value="Pseudouridine synthase"/>
    <property type="match status" value="1"/>
</dbReference>
<dbReference type="GO" id="GO:0009982">
    <property type="term" value="F:pseudouridine synthase activity"/>
    <property type="evidence" value="ECO:0007669"/>
    <property type="project" value="InterPro"/>
</dbReference>
<dbReference type="InterPro" id="IPR000748">
    <property type="entry name" value="PsdUridine_synth_RsuA/RluB/E/F"/>
</dbReference>
<keyword evidence="2 3" id="KW-0413">Isomerase</keyword>
<evidence type="ECO:0000259" key="4">
    <source>
        <dbReference type="Pfam" id="PF00849"/>
    </source>
</evidence>
<dbReference type="PANTHER" id="PTHR47683:SF2">
    <property type="entry name" value="RNA-BINDING S4 DOMAIN-CONTAINING PROTEIN"/>
    <property type="match status" value="1"/>
</dbReference>
<dbReference type="Proteomes" id="UP000321595">
    <property type="component" value="Chromosome"/>
</dbReference>
<dbReference type="EC" id="5.4.99.-" evidence="3"/>
<evidence type="ECO:0000256" key="3">
    <source>
        <dbReference type="RuleBase" id="RU003887"/>
    </source>
</evidence>
<dbReference type="InterPro" id="IPR018496">
    <property type="entry name" value="PsdUridine_synth_RsuA/RluB_CS"/>
</dbReference>
<gene>
    <name evidence="5" type="ORF">FRD01_11295</name>
</gene>
<dbReference type="Gene3D" id="3.30.70.580">
    <property type="entry name" value="Pseudouridine synthase I, catalytic domain, N-terminal subdomain"/>
    <property type="match status" value="1"/>
</dbReference>
<dbReference type="NCBIfam" id="TIGR00093">
    <property type="entry name" value="pseudouridine synthase"/>
    <property type="match status" value="1"/>
</dbReference>
<evidence type="ECO:0000256" key="2">
    <source>
        <dbReference type="ARBA" id="ARBA00023235"/>
    </source>
</evidence>
<dbReference type="AlphaFoldDB" id="A0A5B8XSG5"/>
<name>A0A5B8XSG5_9DELT</name>
<dbReference type="GO" id="GO:0003723">
    <property type="term" value="F:RNA binding"/>
    <property type="evidence" value="ECO:0007669"/>
    <property type="project" value="InterPro"/>
</dbReference>
<keyword evidence="6" id="KW-1185">Reference proteome</keyword>
<dbReference type="InterPro" id="IPR006145">
    <property type="entry name" value="PsdUridine_synth_RsuA/RluA"/>
</dbReference>
<dbReference type="Pfam" id="PF00849">
    <property type="entry name" value="PseudoU_synth_2"/>
    <property type="match status" value="1"/>
</dbReference>
<dbReference type="GO" id="GO:0001522">
    <property type="term" value="P:pseudouridine synthesis"/>
    <property type="evidence" value="ECO:0007669"/>
    <property type="project" value="InterPro"/>
</dbReference>
<dbReference type="EMBL" id="CP042467">
    <property type="protein sequence ID" value="QED27808.1"/>
    <property type="molecule type" value="Genomic_DNA"/>
</dbReference>
<dbReference type="SUPFAM" id="SSF55174">
    <property type="entry name" value="Alpha-L RNA-binding motif"/>
    <property type="match status" value="1"/>
</dbReference>
<dbReference type="Gene3D" id="3.30.70.1560">
    <property type="entry name" value="Alpha-L RNA-binding motif"/>
    <property type="match status" value="1"/>
</dbReference>
<dbReference type="OrthoDB" id="9807213at2"/>
<dbReference type="InterPro" id="IPR042092">
    <property type="entry name" value="PsdUridine_s_RsuA/RluB/E/F_cat"/>
</dbReference>
<dbReference type="InterPro" id="IPR020103">
    <property type="entry name" value="PsdUridine_synth_cat_dom_sf"/>
</dbReference>
<dbReference type="InterPro" id="IPR050343">
    <property type="entry name" value="RsuA_PseudoU_synthase"/>
</dbReference>
<evidence type="ECO:0000256" key="1">
    <source>
        <dbReference type="ARBA" id="ARBA00008348"/>
    </source>
</evidence>
<dbReference type="KEGG" id="bbae:FRD01_11295"/>
<evidence type="ECO:0000313" key="6">
    <source>
        <dbReference type="Proteomes" id="UP000321595"/>
    </source>
</evidence>
<reference evidence="5 6" key="1">
    <citation type="submission" date="2019-08" db="EMBL/GenBank/DDBJ databases">
        <authorList>
            <person name="Liang Q."/>
        </authorList>
    </citation>
    <scope>NUCLEOTIDE SEQUENCE [LARGE SCALE GENOMIC DNA]</scope>
    <source>
        <strain evidence="5 6">V1718</strain>
    </source>
</reference>
<dbReference type="GO" id="GO:0140098">
    <property type="term" value="F:catalytic activity, acting on RNA"/>
    <property type="evidence" value="ECO:0007669"/>
    <property type="project" value="UniProtKB-ARBA"/>
</dbReference>
<dbReference type="RefSeq" id="WP_146959672.1">
    <property type="nucleotide sequence ID" value="NZ_CP042467.1"/>
</dbReference>
<accession>A0A5B8XSG5</accession>
<feature type="domain" description="Pseudouridine synthase RsuA/RluA-like" evidence="4">
    <location>
        <begin position="72"/>
        <end position="198"/>
    </location>
</feature>
<proteinExistence type="inferred from homology"/>
<dbReference type="PROSITE" id="PS01149">
    <property type="entry name" value="PSI_RSU"/>
    <property type="match status" value="1"/>
</dbReference>
<protein>
    <recommendedName>
        <fullName evidence="3">Pseudouridine synthase</fullName>
        <ecNumber evidence="3">5.4.99.-</ecNumber>
    </recommendedName>
</protein>
<dbReference type="PANTHER" id="PTHR47683">
    <property type="entry name" value="PSEUDOURIDINE SYNTHASE FAMILY PROTEIN-RELATED"/>
    <property type="match status" value="1"/>
</dbReference>
<organism evidence="5 6">
    <name type="scientific">Microvenator marinus</name>
    <dbReference type="NCBI Taxonomy" id="2600177"/>
    <lineage>
        <taxon>Bacteria</taxon>
        <taxon>Deltaproteobacteria</taxon>
        <taxon>Bradymonadales</taxon>
        <taxon>Microvenatoraceae</taxon>
        <taxon>Microvenator</taxon>
    </lineage>
</organism>